<dbReference type="Gene3D" id="1.20.1250.20">
    <property type="entry name" value="MFS general substrate transporter like domains"/>
    <property type="match status" value="2"/>
</dbReference>
<dbReference type="EMBL" id="JAOTEM010000001">
    <property type="protein sequence ID" value="MCU7616186.1"/>
    <property type="molecule type" value="Genomic_DNA"/>
</dbReference>
<evidence type="ECO:0000256" key="8">
    <source>
        <dbReference type="SAM" id="Phobius"/>
    </source>
</evidence>
<dbReference type="NCBIfam" id="TIGR00885">
    <property type="entry name" value="fucP"/>
    <property type="match status" value="1"/>
</dbReference>
<protein>
    <submittedName>
        <fullName evidence="10">L-fucose:H+ symporter permease</fullName>
    </submittedName>
</protein>
<feature type="transmembrane region" description="Helical" evidence="8">
    <location>
        <begin position="110"/>
        <end position="129"/>
    </location>
</feature>
<evidence type="ECO:0000259" key="9">
    <source>
        <dbReference type="PROSITE" id="PS50850"/>
    </source>
</evidence>
<dbReference type="RefSeq" id="WP_263001642.1">
    <property type="nucleotide sequence ID" value="NZ_JAOTEM010000001.1"/>
</dbReference>
<comment type="subcellular location">
    <subcellularLocation>
        <location evidence="2">Cell inner membrane</location>
        <topology evidence="2">Multi-pass membrane protein</topology>
    </subcellularLocation>
</comment>
<dbReference type="CDD" id="cd17394">
    <property type="entry name" value="MFS_FucP_like"/>
    <property type="match status" value="1"/>
</dbReference>
<evidence type="ECO:0000256" key="5">
    <source>
        <dbReference type="ARBA" id="ARBA00022692"/>
    </source>
</evidence>
<dbReference type="NCBIfam" id="TIGR01272">
    <property type="entry name" value="gluP"/>
    <property type="match status" value="1"/>
</dbReference>
<evidence type="ECO:0000256" key="1">
    <source>
        <dbReference type="ARBA" id="ARBA00003321"/>
    </source>
</evidence>
<gene>
    <name evidence="10" type="primary">fucP</name>
    <name evidence="10" type="ORF">NZ698_03155</name>
</gene>
<evidence type="ECO:0000256" key="3">
    <source>
        <dbReference type="ARBA" id="ARBA00009120"/>
    </source>
</evidence>
<proteinExistence type="inferred from homology"/>
<dbReference type="Proteomes" id="UP001208649">
    <property type="component" value="Unassembled WGS sequence"/>
</dbReference>
<dbReference type="SUPFAM" id="SSF103473">
    <property type="entry name" value="MFS general substrate transporter"/>
    <property type="match status" value="1"/>
</dbReference>
<dbReference type="InterPro" id="IPR011701">
    <property type="entry name" value="MFS"/>
</dbReference>
<feature type="transmembrane region" description="Helical" evidence="8">
    <location>
        <begin position="370"/>
        <end position="388"/>
    </location>
</feature>
<feature type="transmembrane region" description="Helical" evidence="8">
    <location>
        <begin position="284"/>
        <end position="302"/>
    </location>
</feature>
<feature type="transmembrane region" description="Helical" evidence="8">
    <location>
        <begin position="337"/>
        <end position="358"/>
    </location>
</feature>
<comment type="similarity">
    <text evidence="3">Belongs to the major facilitator superfamily. FHS transporter (TC 2.A.1.7) family.</text>
</comment>
<dbReference type="PANTHER" id="PTHR43702">
    <property type="entry name" value="L-FUCOSE-PROTON SYMPORTER"/>
    <property type="match status" value="1"/>
</dbReference>
<dbReference type="PROSITE" id="PS50850">
    <property type="entry name" value="MFS"/>
    <property type="match status" value="1"/>
</dbReference>
<evidence type="ECO:0000256" key="6">
    <source>
        <dbReference type="ARBA" id="ARBA00022989"/>
    </source>
</evidence>
<feature type="transmembrane region" description="Helical" evidence="8">
    <location>
        <begin position="19"/>
        <end position="36"/>
    </location>
</feature>
<reference evidence="11" key="1">
    <citation type="submission" date="2023-07" db="EMBL/GenBank/DDBJ databases">
        <title>Chryseobacterium sp. strain PBS4-4 Genome sequencing and assembly.</title>
        <authorList>
            <person name="Jung Y."/>
        </authorList>
    </citation>
    <scope>NUCLEOTIDE SEQUENCE [LARGE SCALE GENOMIC DNA]</scope>
    <source>
        <strain evidence="11">PBS4-4</strain>
    </source>
</reference>
<name>A0ABT2W1S1_9FLAO</name>
<evidence type="ECO:0000256" key="2">
    <source>
        <dbReference type="ARBA" id="ARBA00004429"/>
    </source>
</evidence>
<feature type="transmembrane region" description="Helical" evidence="8">
    <location>
        <begin position="56"/>
        <end position="80"/>
    </location>
</feature>
<accession>A0ABT2W1S1</accession>
<keyword evidence="4" id="KW-1003">Cell membrane</keyword>
<dbReference type="InterPro" id="IPR005275">
    <property type="entry name" value="Lfuc_symporter_FucP"/>
</dbReference>
<feature type="transmembrane region" description="Helical" evidence="8">
    <location>
        <begin position="314"/>
        <end position="331"/>
    </location>
</feature>
<evidence type="ECO:0000313" key="11">
    <source>
        <dbReference type="Proteomes" id="UP001208649"/>
    </source>
</evidence>
<feature type="transmembrane region" description="Helical" evidence="8">
    <location>
        <begin position="87"/>
        <end position="104"/>
    </location>
</feature>
<keyword evidence="11" id="KW-1185">Reference proteome</keyword>
<feature type="transmembrane region" description="Helical" evidence="8">
    <location>
        <begin position="150"/>
        <end position="173"/>
    </location>
</feature>
<dbReference type="PANTHER" id="PTHR43702:SF11">
    <property type="entry name" value="L-FUCOSE-PROTON SYMPORTER"/>
    <property type="match status" value="1"/>
</dbReference>
<dbReference type="Pfam" id="PF07690">
    <property type="entry name" value="MFS_1"/>
    <property type="match status" value="1"/>
</dbReference>
<dbReference type="InterPro" id="IPR005964">
    <property type="entry name" value="Glc/Gal_transptr_bac"/>
</dbReference>
<dbReference type="InterPro" id="IPR050375">
    <property type="entry name" value="MFS_TsgA-like"/>
</dbReference>
<evidence type="ECO:0000256" key="4">
    <source>
        <dbReference type="ARBA" id="ARBA00022475"/>
    </source>
</evidence>
<organism evidence="10 11">
    <name type="scientific">Chryseobacterium edaphi</name>
    <dbReference type="NCBI Taxonomy" id="2976532"/>
    <lineage>
        <taxon>Bacteria</taxon>
        <taxon>Pseudomonadati</taxon>
        <taxon>Bacteroidota</taxon>
        <taxon>Flavobacteriia</taxon>
        <taxon>Flavobacteriales</taxon>
        <taxon>Weeksellaceae</taxon>
        <taxon>Chryseobacterium group</taxon>
        <taxon>Chryseobacterium</taxon>
    </lineage>
</organism>
<comment type="function">
    <text evidence="1">Intake of glucose and galactose.</text>
</comment>
<sequence>MNNNPSENLISSIPKKRNYSLPLILITSLFFFWGFIHNLDPILIKHLRSAFQLNHFQASLVDSSVFAAYFLLAIPAGMIIQKYGYKTGILVGLFFFAAGCFLFVPAANTVSYPFFLGALFVLSCGLAILETAANPYITILGPPEKATQRLNFAQSFNGLAASIAPIVGGIFILSEEPKSQEELATLSQAAKLAYIQAETSLVKGPYIILGLILLLVMFLFLFIKLPDVTESGEKSTKNYFQVLGVKNVGWGVLAQFFYIGAQIYIFSFLLVFAEDAIDMKGQEAKYYAGVAGFLFMVGRFAGTFLMKYISPQKLLKVYSVISIALTVWVIFGSGISTLYALVGLTFFMSIMFPTIFALGIEGAGSDTKPASSLLIMSIVGGAIIPPVASKITDISGNIHFSYAVPLLCFVIVLLFSLRFRNIKSS</sequence>
<dbReference type="InterPro" id="IPR020846">
    <property type="entry name" value="MFS_dom"/>
</dbReference>
<comment type="caution">
    <text evidence="10">The sequence shown here is derived from an EMBL/GenBank/DDBJ whole genome shotgun (WGS) entry which is preliminary data.</text>
</comment>
<keyword evidence="6 8" id="KW-1133">Transmembrane helix</keyword>
<evidence type="ECO:0000256" key="7">
    <source>
        <dbReference type="ARBA" id="ARBA00023136"/>
    </source>
</evidence>
<feature type="transmembrane region" description="Helical" evidence="8">
    <location>
        <begin position="247"/>
        <end position="272"/>
    </location>
</feature>
<evidence type="ECO:0000313" key="10">
    <source>
        <dbReference type="EMBL" id="MCU7616186.1"/>
    </source>
</evidence>
<feature type="transmembrane region" description="Helical" evidence="8">
    <location>
        <begin position="206"/>
        <end position="226"/>
    </location>
</feature>
<feature type="domain" description="Major facilitator superfamily (MFS) profile" evidence="9">
    <location>
        <begin position="22"/>
        <end position="420"/>
    </location>
</feature>
<keyword evidence="7 8" id="KW-0472">Membrane</keyword>
<feature type="transmembrane region" description="Helical" evidence="8">
    <location>
        <begin position="400"/>
        <end position="419"/>
    </location>
</feature>
<dbReference type="InterPro" id="IPR036259">
    <property type="entry name" value="MFS_trans_sf"/>
</dbReference>
<keyword evidence="5 8" id="KW-0812">Transmembrane</keyword>